<accession>A0A0K1PCZ8</accession>
<keyword evidence="3 5" id="KW-1133">Transmembrane helix</keyword>
<evidence type="ECO:0000256" key="1">
    <source>
        <dbReference type="ARBA" id="ARBA00004141"/>
    </source>
</evidence>
<evidence type="ECO:0000313" key="7">
    <source>
        <dbReference type="Proteomes" id="UP000055590"/>
    </source>
</evidence>
<dbReference type="RefSeq" id="WP_050725711.1">
    <property type="nucleotide sequence ID" value="NZ_CP012332.1"/>
</dbReference>
<proteinExistence type="predicted"/>
<sequence>MVKLYLLLLALLVAERIFEIRLSRRNARQARERGAVEAGAAHYPAVVALHTLFLVSCLVEPVMLLRRPWPVASVIALGIVVAAQALRYWAVFTLGERWNVRILVIPGAQPVTSGPYRFVRHPNYVAVALEIAFFPLITGAWITAVLFSLANFALLRVRIREEEAALGDEWASSFADKPRFLPTELPISDTEDPP</sequence>
<reference evidence="6 7" key="1">
    <citation type="submission" date="2015-08" db="EMBL/GenBank/DDBJ databases">
        <authorList>
            <person name="Babu N.S."/>
            <person name="Beckwith C.J."/>
            <person name="Beseler K.G."/>
            <person name="Brison A."/>
            <person name="Carone J.V."/>
            <person name="Caskin T.P."/>
            <person name="Diamond M."/>
            <person name="Durham M.E."/>
            <person name="Foxe J.M."/>
            <person name="Go M."/>
            <person name="Henderson B.A."/>
            <person name="Jones I.B."/>
            <person name="McGettigan J.A."/>
            <person name="Micheletti S.J."/>
            <person name="Nasrallah M.E."/>
            <person name="Ortiz D."/>
            <person name="Piller C.R."/>
            <person name="Privatt S.R."/>
            <person name="Schneider S.L."/>
            <person name="Sharp S."/>
            <person name="Smith T.C."/>
            <person name="Stanton J.D."/>
            <person name="Ullery H.E."/>
            <person name="Wilson R.J."/>
            <person name="Serrano M.G."/>
            <person name="Buck G."/>
            <person name="Lee V."/>
            <person name="Wang Y."/>
            <person name="Carvalho R."/>
            <person name="Voegtly L."/>
            <person name="Shi R."/>
            <person name="Duckworth R."/>
            <person name="Johnson A."/>
            <person name="Loviza R."/>
            <person name="Walstead R."/>
            <person name="Shah Z."/>
            <person name="Kiflezghi M."/>
            <person name="Wade K."/>
            <person name="Ball S.L."/>
            <person name="Bradley K.W."/>
            <person name="Asai D.J."/>
            <person name="Bowman C.A."/>
            <person name="Russell D.A."/>
            <person name="Pope W.H."/>
            <person name="Jacobs-Sera D."/>
            <person name="Hendrix R.W."/>
            <person name="Hatfull G.F."/>
        </authorList>
    </citation>
    <scope>NUCLEOTIDE SEQUENCE [LARGE SCALE GENOMIC DNA]</scope>
    <source>
        <strain evidence="6 7">DSM 27710</strain>
    </source>
</reference>
<evidence type="ECO:0008006" key="8">
    <source>
        <dbReference type="Google" id="ProtNLM"/>
    </source>
</evidence>
<organism evidence="6 7">
    <name type="scientific">Vulgatibacter incomptus</name>
    <dbReference type="NCBI Taxonomy" id="1391653"/>
    <lineage>
        <taxon>Bacteria</taxon>
        <taxon>Pseudomonadati</taxon>
        <taxon>Myxococcota</taxon>
        <taxon>Myxococcia</taxon>
        <taxon>Myxococcales</taxon>
        <taxon>Cystobacterineae</taxon>
        <taxon>Vulgatibacteraceae</taxon>
        <taxon>Vulgatibacter</taxon>
    </lineage>
</organism>
<keyword evidence="4 5" id="KW-0472">Membrane</keyword>
<dbReference type="InterPro" id="IPR007269">
    <property type="entry name" value="ICMT_MeTrfase"/>
</dbReference>
<protein>
    <recommendedName>
        <fullName evidence="8">Alkylpyrone O-methyltransferase</fullName>
    </recommendedName>
</protein>
<dbReference type="OrthoDB" id="7203053at2"/>
<dbReference type="InterPro" id="IPR052527">
    <property type="entry name" value="Metal_cation-efflux_comp"/>
</dbReference>
<keyword evidence="2 5" id="KW-0812">Transmembrane</keyword>
<feature type="transmembrane region" description="Helical" evidence="5">
    <location>
        <begin position="40"/>
        <end position="59"/>
    </location>
</feature>
<dbReference type="GO" id="GO:0016020">
    <property type="term" value="C:membrane"/>
    <property type="evidence" value="ECO:0007669"/>
    <property type="project" value="UniProtKB-SubCell"/>
</dbReference>
<evidence type="ECO:0000256" key="2">
    <source>
        <dbReference type="ARBA" id="ARBA00022692"/>
    </source>
</evidence>
<dbReference type="Proteomes" id="UP000055590">
    <property type="component" value="Chromosome"/>
</dbReference>
<dbReference type="Pfam" id="PF04140">
    <property type="entry name" value="ICMT"/>
    <property type="match status" value="1"/>
</dbReference>
<feature type="transmembrane region" description="Helical" evidence="5">
    <location>
        <begin position="71"/>
        <end position="90"/>
    </location>
</feature>
<dbReference type="AlphaFoldDB" id="A0A0K1PCZ8"/>
<dbReference type="GO" id="GO:0004671">
    <property type="term" value="F:protein C-terminal S-isoprenylcysteine carboxyl O-methyltransferase activity"/>
    <property type="evidence" value="ECO:0007669"/>
    <property type="project" value="InterPro"/>
</dbReference>
<evidence type="ECO:0000256" key="5">
    <source>
        <dbReference type="SAM" id="Phobius"/>
    </source>
</evidence>
<comment type="subcellular location">
    <subcellularLocation>
        <location evidence="1">Membrane</location>
        <topology evidence="1">Multi-pass membrane protein</topology>
    </subcellularLocation>
</comment>
<gene>
    <name evidence="6" type="ORF">AKJ08_1782</name>
</gene>
<dbReference type="KEGG" id="vin:AKJ08_1782"/>
<dbReference type="STRING" id="1391653.AKJ08_1782"/>
<evidence type="ECO:0000256" key="3">
    <source>
        <dbReference type="ARBA" id="ARBA00022989"/>
    </source>
</evidence>
<evidence type="ECO:0000256" key="4">
    <source>
        <dbReference type="ARBA" id="ARBA00023136"/>
    </source>
</evidence>
<evidence type="ECO:0000313" key="6">
    <source>
        <dbReference type="EMBL" id="AKU91395.1"/>
    </source>
</evidence>
<dbReference type="PANTHER" id="PTHR43847">
    <property type="entry name" value="BLL3993 PROTEIN"/>
    <property type="match status" value="1"/>
</dbReference>
<feature type="transmembrane region" description="Helical" evidence="5">
    <location>
        <begin position="124"/>
        <end position="150"/>
    </location>
</feature>
<dbReference type="Gene3D" id="1.20.120.1630">
    <property type="match status" value="1"/>
</dbReference>
<name>A0A0K1PCZ8_9BACT</name>
<keyword evidence="7" id="KW-1185">Reference proteome</keyword>
<dbReference type="EMBL" id="CP012332">
    <property type="protein sequence ID" value="AKU91395.1"/>
    <property type="molecule type" value="Genomic_DNA"/>
</dbReference>
<dbReference type="PANTHER" id="PTHR43847:SF1">
    <property type="entry name" value="BLL3993 PROTEIN"/>
    <property type="match status" value="1"/>
</dbReference>